<dbReference type="InterPro" id="IPR014030">
    <property type="entry name" value="Ketoacyl_synth_N"/>
</dbReference>
<dbReference type="Gene3D" id="3.40.366.10">
    <property type="entry name" value="Malonyl-Coenzyme A Acyl Carrier Protein, domain 2"/>
    <property type="match status" value="1"/>
</dbReference>
<dbReference type="InterPro" id="IPR014031">
    <property type="entry name" value="Ketoacyl_synth_C"/>
</dbReference>
<feature type="transmembrane region" description="Helical" evidence="11">
    <location>
        <begin position="3961"/>
        <end position="3983"/>
    </location>
</feature>
<dbReference type="InterPro" id="IPR010071">
    <property type="entry name" value="AA_adenyl_dom"/>
</dbReference>
<dbReference type="PROSITE" id="PS00012">
    <property type="entry name" value="PHOSPHOPANTETHEINE"/>
    <property type="match status" value="1"/>
</dbReference>
<dbReference type="Pfam" id="PF07690">
    <property type="entry name" value="MFS_1"/>
    <property type="match status" value="1"/>
</dbReference>
<dbReference type="SMART" id="SM00827">
    <property type="entry name" value="PKS_AT"/>
    <property type="match status" value="1"/>
</dbReference>
<dbReference type="SMART" id="SM00823">
    <property type="entry name" value="PKS_PP"/>
    <property type="match status" value="3"/>
</dbReference>
<dbReference type="Pfam" id="PF00668">
    <property type="entry name" value="Condensation"/>
    <property type="match status" value="2"/>
</dbReference>
<dbReference type="SUPFAM" id="SSF53901">
    <property type="entry name" value="Thiolase-like"/>
    <property type="match status" value="1"/>
</dbReference>
<feature type="transmembrane region" description="Helical" evidence="11">
    <location>
        <begin position="3824"/>
        <end position="3846"/>
    </location>
</feature>
<dbReference type="Gene3D" id="3.30.70.3290">
    <property type="match status" value="1"/>
</dbReference>
<dbReference type="Pfam" id="PF00975">
    <property type="entry name" value="Thioesterase"/>
    <property type="match status" value="1"/>
</dbReference>
<evidence type="ECO:0000256" key="10">
    <source>
        <dbReference type="SAM" id="MobiDB-lite"/>
    </source>
</evidence>
<dbReference type="PROSITE" id="PS50850">
    <property type="entry name" value="MFS"/>
    <property type="match status" value="1"/>
</dbReference>
<sequence length="4040" mass="429554">MRSQEPLLDRAAAWADPAVAGITKETDAMTDVMRPRQATPVVPRRRDSAGALVAATHEQRQMWSLSRLDPDPASYLVPLAYRLVGPLDVAALAGALDALVARHAALRTTLAPGGPGSGPAEVDDAAPRLVQVVGEPQPGLLRVHDLGGLPAWQRDQEMQARMHAETRDPFDLERGPVLRARLLRFAAEEHVLLLTFHHVAVDEWSLGILHDEWERLYAAHRTGRPADLGPVVVDQRDHAAWQRDWLAGAEAAAQRDHWHAQLADAPAVLELPTRGPRPAVPSGAGATVSFPLDVPTDGLLALCRRLGVSPYMVMLATLHVLLARWTGQRDIVVGTPVANRRRSEAQQLVGLLLNTVAVRARLDDDPSFETLLARVRTAAGDALDNGELPFGTLLESLRPARRPGFAPLFQVMFVYGRETAPPSLDGIEVTPIDVPGTTAKFDLTVSVRENADGVRTVLEYRTDLFDDDAMARLAGHFQTLLRSLVAEPGAPVGSAAMLTADEYRQLVVAANATATPAEPDDLVHVLVERQARRNPDGVAVTDGDSALSYHELHTAAEALAETLRGRGVGIGSLVGVLLPRAVPFAVAVLAALRAGAAYVPMDAANPPARLRYLIEDTAAPVVLTCAELAHLVPDGLALLVPDQHMPVPAAQPGGAVAGPRRRARRRPEPSTDDLAYVIHTSGSTGHPKGVMVTHRGVCNYVRWAAQAYRLRPGDTVPLHSSVGFDLTVTSLLVPLVSGATVLMLGEHLGPEALGEALRNQRPAFGLVKITPAQLNLVNHQLSPAEMAGRTRCFVIGGENLRADQVAPWRAHAPDTTLVNEYGPTETVVGCAAYEVDPSTPVDGSVPIGRPIANTELYVLDSWGNPVPVGVIGELYVGGAGVARGYLHQPTLTAARFVPHPFSPAPEARLYRTGDLVRLRPDGNLEYLGRTDSQVKLHGYRVECGEIEAAIRRCRPDSDVTVQLRRDDPDDPRLVAYVTGGAGFASGANGASVASRAGGAGGAGGAETDAAALRAALAAELPSYLVPAAIVFLDALPLTRNGKVDVAALPAAGREVPRQRAEADPDRPTPEQPASAPGAPGPANWDAARIGLERLVADVWRDVLGVAQVGTRDNFFDLGGHSMRLLAVLKRLHERLGDVVTVTDLFRNPTVESLAAFLTTATTGAQAPAAPATTARVTRPRTGTTAEPGGLIAVVGMACRFPGARTIDEYWHNIRAGVESVREFSVEEMLADGADPTRLDDPAYVRSGTWLPGIDEFDAAFFGVTPREAQTLDPQHRMLLECAWHALEHAGYDPAGHVGRVGLFAGSGRSTYLLDNLSSHPELMHTIGEHQLSINNDKDFLLSRVAYKLDLTGPAVTVATACSTSLVAVHLGRQSLLTGESDLVLAGGVSVFPAQRRGYLYHDGGVYSPDGHCRPFSADARGSIASSGVGIVALKRLEDAVADNDTVYAVIRGSAINNDGARRTGYTAPGVDGQVAVISSALASAGVQPRSVSYVEAHGTGTSLGDPIEVTALTEAFRRGTDEQGFCALGSAKANIGHTDAAAGVAGLLKTIMALHSRTLPPTINVSRPNPAIDFESSPFYLNDTARPWPGDDGPRRAGVSSFGMGGTNAHVVLEEPPATAAAPPAPPATGPHLLVLSARTVESLDRQTRQLRDWVGAHPDVDLADVAANLGRRQPMTHRRFLVATDQADALVALDAPQRQFTGVHPGGRRTLVFAFPGHGAQHVAMGAGLYRAEATYRAVVDECAELLRDDLGLDLRTLLCPAPDGHPEAERLLARPGLIQPALFVTGYALARSLLARGVTPDLMVGHSLGEYVAACLAGVFSLADALRLVSARGELVERTPAGAMLAVSLPETAAAGLAVDGLSLAAVNAPELCVLSGAPEAIEELRRRLTADGVGCRPLRVTRGYHSALLDPVLDEFADHARRVTYHEPQRPYLSNLTGGPVAPGQVTDPAYWVRHMREPVRFAESAALLAEQDVVLAELGPGHALGGLARLAGVRPGQVVAAMRHPRSDADDLTTMLDAVGRLWLSGGRVDWQAFHGGPRRRLALPGYPFERRRHWLDAVSRPDTAQPAPVPSSATAPEAPGQVEAGNRPPVSTAYVAPSTPGQEIVADLWSELLGIRPIGALDNLFELGGHSLLATQFVVRLRARLGVALPLETIFATPTVAGIAATLPQTGPVPTTTVAPRPSVAPTIPRADCDAGPAPLSSGQHRLWFLDQAYKQSAYTVGTALLLDGTLDVDALRRALAELTRRHESLRTVFPLGPDGDPVQQVLPPGPVELPIVSAPTGADDTAPVARSIVEPTVADAVPPWAHAALAADVGRPFDLARGPLFRAVLLRIADDRHVLSMTMHHAVSDGWSLGIVASEVATLYGAALDGSAAPLPELAVQYGDYARWQRGRLADVNSDDMRYWREQLDGVASVLEVPTDRPRPPVQTFHGAVHTRVLSPHAADELRRFSQTRGATLAMTVLSALKALLWRYTGQRDICIGTPVAGRVRAELEPMVGFFVNMLPLRTSIDGEWTFEELLQQVRRTALGAYDHQEVPFERLVDLVDAPRDLSRNPLFQVMFNLLNLPERRDLGTSGLRMVQFAVEPGIAQQDLALYAYEVTEGLRFRLEYNTDLFDAATAERMMGHLETLLAAAVADPDVRLADLAVLTPAELSRVDEWNDTATPLGWATPGRDGGTPTLVELIAHQVATNPDRPAVTFGATTLTYAQLNARANRLAHRLRRAGVGPDGTVAVCLHRSEELPVTLLGVLKAGGAYVPVDPDYPIERQRYVLTHSGASVLITEPCLADRFTGYPGEVLRTDASAGTGPETDPEPLAGPDHLAYVIYTSGSTGHPKGVRVTHGAIVNTLAAMRERPGLTSDGTMLAMASFAFDMSVPELFLPLVVGARMLLVGRDVGYDAPRLAALLAAEGVTLAQGTPATWRLLIESGWAGLPGLTAVCGGEAVSAPLARQLAERVGTLWNLYGPTEAAVWSTMERLEPDLAQLSIGRPIGNVRAYVLDPRLRPAPVGVLGELYLGGAGLARDYHGDPDLTAQRFVSDPFSAGRLYRTGDLGRWLADGRIEFVGRSDSQVKVRGFRIELGEIEAVLRRHPEVRDTAVVVREDDGEKSVVAYLTLTTGTAADGDGSDGGAAGQPVPDFDADPTPWRAFARTYLPDYMVPSAFVVLDRMPLSANRKVDRAALPAPVRGGAGVGAAPPDTPLRAALAKRWAAVLGYDTVGIDDDFFDLGGDSFKAIKALAGNDPAISVLDLFRHPTIRSLTEHLDATGGSAGRLLHELTPALPATPTRLTLVCVPFAAGSAITFQPLADALPPGVRLYALERPGHDVNRPDEPLLGMDELVDGCVAEVVAGISGPVAVYGHCMGGAEAVELGRRLEAVGVELTGVVIGAHFPAPRLPGRVFRWLRQWFPTERWTSKRRTLESLRAMGFFTEVFDEREKDFVMRVVLADAAMGEDYYTDVYDNGLPRKLSAPIVCVVGGGDRATELYQERYLEWEFFSDRVSLEVIEGAGHYFAKHQPAEVARIIQATCDPSNATSAKPPADAATPRADAATPPADAVVAAPAGGQPTTPPPVRRAMPSLTVFYLIALGQLVSLIGSGLTGFGMGLWVYQQTGSVSLFATATVLALLPAVVLSPIAGALADRWDRRLIMIVADCVAATGTVSLALLLWLGQLQLWHVFTAITVTAVATAFQLPAYLAAVTQLVPKRYYGRANGIVSLGTATSTVLAPLLGGALVIAVGLRGVVIIDLLTFAVAVTVTLSVRFPDTLFVRREETFRRAVLGGWRFIVRRHGLVALVVLTASLNYFFAMVEVLVTPLTLSFGDPAVLGRVLAASGVGMLVGSVLMGVWGGTARRTTGILASVVLLGASLLTVGLRPSPLFPALGLFGMGLATALVNTHWLAIVQAKVGLELQGRVLSMGQMLSWLMVPAGFLTAGPLAEHVFAPMVSPGGVLAALVGTGPGRGMALAAIVAGLCSLALAAIGIAYRPIRHVEDELPDNDPGTVIVADKDRLQAEADRRLAEHRAGGAQRAEPVPVGGRGGRR</sequence>
<dbReference type="InterPro" id="IPR045851">
    <property type="entry name" value="AMP-bd_C_sf"/>
</dbReference>
<keyword evidence="4" id="KW-0597">Phosphoprotein</keyword>
<evidence type="ECO:0000313" key="16">
    <source>
        <dbReference type="Proteomes" id="UP001346877"/>
    </source>
</evidence>
<dbReference type="InterPro" id="IPR032821">
    <property type="entry name" value="PKS_assoc"/>
</dbReference>
<accession>A0ABZ1PL41</accession>
<keyword evidence="5" id="KW-0808">Transferase</keyword>
<dbReference type="InterPro" id="IPR016039">
    <property type="entry name" value="Thiolase-like"/>
</dbReference>
<dbReference type="InterPro" id="IPR020841">
    <property type="entry name" value="PKS_Beta-ketoAc_synthase_dom"/>
</dbReference>
<feature type="region of interest" description="Disordered" evidence="10">
    <location>
        <begin position="2065"/>
        <end position="2099"/>
    </location>
</feature>
<name>A0ABZ1PL41_9ACTN</name>
<dbReference type="PANTHER" id="PTHR45527">
    <property type="entry name" value="NONRIBOSOMAL PEPTIDE SYNTHETASE"/>
    <property type="match status" value="1"/>
</dbReference>
<dbReference type="InterPro" id="IPR001242">
    <property type="entry name" value="Condensation_dom"/>
</dbReference>
<feature type="domain" description="Carrier" evidence="12">
    <location>
        <begin position="2101"/>
        <end position="2176"/>
    </location>
</feature>
<keyword evidence="6 11" id="KW-0812">Transmembrane</keyword>
<dbReference type="SUPFAM" id="SSF53474">
    <property type="entry name" value="alpha/beta-Hydrolases"/>
    <property type="match status" value="1"/>
</dbReference>
<evidence type="ECO:0000256" key="11">
    <source>
        <dbReference type="SAM" id="Phobius"/>
    </source>
</evidence>
<dbReference type="Gene3D" id="2.30.38.10">
    <property type="entry name" value="Luciferase, Domain 3"/>
    <property type="match status" value="2"/>
</dbReference>
<feature type="region of interest" description="Disordered" evidence="10">
    <location>
        <begin position="4013"/>
        <end position="4040"/>
    </location>
</feature>
<dbReference type="Pfam" id="PF16197">
    <property type="entry name" value="KAsynt_C_assoc"/>
    <property type="match status" value="1"/>
</dbReference>
<dbReference type="PROSITE" id="PS50075">
    <property type="entry name" value="CARRIER"/>
    <property type="match status" value="3"/>
</dbReference>
<evidence type="ECO:0000256" key="6">
    <source>
        <dbReference type="ARBA" id="ARBA00022692"/>
    </source>
</evidence>
<dbReference type="InterPro" id="IPR016036">
    <property type="entry name" value="Malonyl_transacylase_ACP-bd"/>
</dbReference>
<dbReference type="PROSITE" id="PS00606">
    <property type="entry name" value="KS3_1"/>
    <property type="match status" value="1"/>
</dbReference>
<dbReference type="CDD" id="cd05930">
    <property type="entry name" value="A_NRPS"/>
    <property type="match status" value="1"/>
</dbReference>
<dbReference type="InterPro" id="IPR000873">
    <property type="entry name" value="AMP-dep_synth/lig_dom"/>
</dbReference>
<feature type="domain" description="Ketosynthase family 3 (KS3)" evidence="14">
    <location>
        <begin position="1188"/>
        <end position="1615"/>
    </location>
</feature>
<evidence type="ECO:0000313" key="15">
    <source>
        <dbReference type="EMBL" id="WUI83872.1"/>
    </source>
</evidence>
<keyword evidence="3" id="KW-0596">Phosphopantetheine</keyword>
<keyword evidence="16" id="KW-1185">Reference proteome</keyword>
<evidence type="ECO:0000256" key="3">
    <source>
        <dbReference type="ARBA" id="ARBA00022450"/>
    </source>
</evidence>
<evidence type="ECO:0000259" key="12">
    <source>
        <dbReference type="PROSITE" id="PS50075"/>
    </source>
</evidence>
<dbReference type="InterPro" id="IPR011701">
    <property type="entry name" value="MFS"/>
</dbReference>
<feature type="domain" description="Carrier" evidence="12">
    <location>
        <begin position="3198"/>
        <end position="3269"/>
    </location>
</feature>
<dbReference type="NCBIfam" id="TIGR01733">
    <property type="entry name" value="AA-adenyl-dom"/>
    <property type="match status" value="2"/>
</dbReference>
<dbReference type="CDD" id="cd12116">
    <property type="entry name" value="A_NRPS_Ta1_like"/>
    <property type="match status" value="1"/>
</dbReference>
<feature type="transmembrane region" description="Helical" evidence="11">
    <location>
        <begin position="3675"/>
        <end position="3699"/>
    </location>
</feature>
<dbReference type="InterPro" id="IPR009081">
    <property type="entry name" value="PP-bd_ACP"/>
</dbReference>
<dbReference type="Gene3D" id="3.30.559.30">
    <property type="entry name" value="Nonribosomal peptide synthetase, condensation domain"/>
    <property type="match status" value="2"/>
</dbReference>
<feature type="transmembrane region" description="Helical" evidence="11">
    <location>
        <begin position="3791"/>
        <end position="3812"/>
    </location>
</feature>
<dbReference type="Gene3D" id="3.30.300.30">
    <property type="match status" value="2"/>
</dbReference>
<feature type="transmembrane region" description="Helical" evidence="11">
    <location>
        <begin position="3878"/>
        <end position="3899"/>
    </location>
</feature>
<dbReference type="Pfam" id="PF00550">
    <property type="entry name" value="PP-binding"/>
    <property type="match status" value="3"/>
</dbReference>
<feature type="domain" description="Major facilitator superfamily (MFS) profile" evidence="13">
    <location>
        <begin position="3582"/>
        <end position="3987"/>
    </location>
</feature>
<protein>
    <submittedName>
        <fullName evidence="15">Amino acid adenylation domain-containing protein</fullName>
    </submittedName>
</protein>
<feature type="domain" description="Carrier" evidence="12">
    <location>
        <begin position="1086"/>
        <end position="1161"/>
    </location>
</feature>
<keyword evidence="8 11" id="KW-0472">Membrane</keyword>
<evidence type="ECO:0000256" key="2">
    <source>
        <dbReference type="ARBA" id="ARBA00004651"/>
    </source>
</evidence>
<feature type="transmembrane region" description="Helical" evidence="11">
    <location>
        <begin position="3582"/>
        <end position="3609"/>
    </location>
</feature>
<evidence type="ECO:0000256" key="8">
    <source>
        <dbReference type="ARBA" id="ARBA00023136"/>
    </source>
</evidence>
<dbReference type="Proteomes" id="UP001346877">
    <property type="component" value="Chromosome"/>
</dbReference>
<dbReference type="InterPro" id="IPR006162">
    <property type="entry name" value="Ppantetheine_attach_site"/>
</dbReference>
<feature type="transmembrane region" description="Helical" evidence="11">
    <location>
        <begin position="3615"/>
        <end position="3640"/>
    </location>
</feature>
<dbReference type="Pfam" id="PF13193">
    <property type="entry name" value="AMP-binding_C"/>
    <property type="match status" value="1"/>
</dbReference>
<dbReference type="RefSeq" id="WP_328373467.1">
    <property type="nucleotide sequence ID" value="NZ_CP107941.1"/>
</dbReference>
<dbReference type="SUPFAM" id="SSF103473">
    <property type="entry name" value="MFS general substrate transporter"/>
    <property type="match status" value="1"/>
</dbReference>
<dbReference type="Pfam" id="PF00698">
    <property type="entry name" value="Acyl_transf_1"/>
    <property type="match status" value="1"/>
</dbReference>
<evidence type="ECO:0000256" key="1">
    <source>
        <dbReference type="ARBA" id="ARBA00001957"/>
    </source>
</evidence>
<dbReference type="InterPro" id="IPR001227">
    <property type="entry name" value="Ac_transferase_dom_sf"/>
</dbReference>
<dbReference type="SUPFAM" id="SSF47336">
    <property type="entry name" value="ACP-like"/>
    <property type="match status" value="2"/>
</dbReference>
<dbReference type="InterPro" id="IPR025110">
    <property type="entry name" value="AMP-bd_C"/>
</dbReference>
<dbReference type="InterPro" id="IPR036259">
    <property type="entry name" value="MFS_trans_sf"/>
</dbReference>
<evidence type="ECO:0000256" key="9">
    <source>
        <dbReference type="ARBA" id="ARBA00029443"/>
    </source>
</evidence>
<feature type="transmembrane region" description="Helical" evidence="11">
    <location>
        <begin position="3920"/>
        <end position="3941"/>
    </location>
</feature>
<dbReference type="PROSITE" id="PS52004">
    <property type="entry name" value="KS3_2"/>
    <property type="match status" value="1"/>
</dbReference>
<feature type="compositionally biased region" description="Basic and acidic residues" evidence="10">
    <location>
        <begin position="4013"/>
        <end position="4022"/>
    </location>
</feature>
<dbReference type="InterPro" id="IPR001031">
    <property type="entry name" value="Thioesterase"/>
</dbReference>
<dbReference type="Pfam" id="PF00109">
    <property type="entry name" value="ketoacyl-synt"/>
    <property type="match status" value="1"/>
</dbReference>
<proteinExistence type="inferred from homology"/>
<gene>
    <name evidence="15" type="ORF">OG375_06030</name>
</gene>
<dbReference type="SUPFAM" id="SSF55048">
    <property type="entry name" value="Probable ACP-binding domain of malonyl-CoA ACP transacylase"/>
    <property type="match status" value="1"/>
</dbReference>
<comment type="cofactor">
    <cofactor evidence="1">
        <name>pantetheine 4'-phosphate</name>
        <dbReference type="ChEBI" id="CHEBI:47942"/>
    </cofactor>
</comment>
<evidence type="ECO:0000256" key="5">
    <source>
        <dbReference type="ARBA" id="ARBA00022679"/>
    </source>
</evidence>
<dbReference type="InterPro" id="IPR020806">
    <property type="entry name" value="PKS_PP-bd"/>
</dbReference>
<evidence type="ECO:0000256" key="7">
    <source>
        <dbReference type="ARBA" id="ARBA00022989"/>
    </source>
</evidence>
<evidence type="ECO:0000259" key="13">
    <source>
        <dbReference type="PROSITE" id="PS50850"/>
    </source>
</evidence>
<keyword evidence="7 11" id="KW-1133">Transmembrane helix</keyword>
<organism evidence="15 16">
    <name type="scientific">Micromonospora zamorensis</name>
    <dbReference type="NCBI Taxonomy" id="709883"/>
    <lineage>
        <taxon>Bacteria</taxon>
        <taxon>Bacillati</taxon>
        <taxon>Actinomycetota</taxon>
        <taxon>Actinomycetes</taxon>
        <taxon>Micromonosporales</taxon>
        <taxon>Micromonosporaceae</taxon>
        <taxon>Micromonospora</taxon>
    </lineage>
</organism>
<feature type="region of interest" description="Disordered" evidence="10">
    <location>
        <begin position="1050"/>
        <end position="1082"/>
    </location>
</feature>
<dbReference type="InterPro" id="IPR016035">
    <property type="entry name" value="Acyl_Trfase/lysoPLipase"/>
</dbReference>
<evidence type="ECO:0000256" key="4">
    <source>
        <dbReference type="ARBA" id="ARBA00022553"/>
    </source>
</evidence>
<dbReference type="CDD" id="cd06173">
    <property type="entry name" value="MFS_MefA_like"/>
    <property type="match status" value="1"/>
</dbReference>
<dbReference type="InterPro" id="IPR018201">
    <property type="entry name" value="Ketoacyl_synth_AS"/>
</dbReference>
<dbReference type="InterPro" id="IPR036736">
    <property type="entry name" value="ACP-like_sf"/>
</dbReference>
<comment type="similarity">
    <text evidence="9">In the C-terminal section; belongs to the NRP synthetase family.</text>
</comment>
<dbReference type="Gene3D" id="3.40.47.10">
    <property type="match status" value="1"/>
</dbReference>
<dbReference type="Gene3D" id="3.30.559.10">
    <property type="entry name" value="Chloramphenicol acetyltransferase-like domain"/>
    <property type="match status" value="2"/>
</dbReference>
<dbReference type="Gene3D" id="3.40.50.1820">
    <property type="entry name" value="alpha/beta hydrolase"/>
    <property type="match status" value="1"/>
</dbReference>
<dbReference type="InterPro" id="IPR020846">
    <property type="entry name" value="MFS_dom"/>
</dbReference>
<dbReference type="InterPro" id="IPR023213">
    <property type="entry name" value="CAT-like_dom_sf"/>
</dbReference>
<dbReference type="CDD" id="cd00833">
    <property type="entry name" value="PKS"/>
    <property type="match status" value="1"/>
</dbReference>
<feature type="compositionally biased region" description="Low complexity" evidence="10">
    <location>
        <begin position="1072"/>
        <end position="1082"/>
    </location>
</feature>
<dbReference type="Pfam" id="PF02801">
    <property type="entry name" value="Ketoacyl-synt_C"/>
    <property type="match status" value="1"/>
</dbReference>
<dbReference type="Gene3D" id="3.30.70.250">
    <property type="entry name" value="Malonyl-CoA ACP transacylase, ACP-binding"/>
    <property type="match status" value="1"/>
</dbReference>
<dbReference type="InterPro" id="IPR014043">
    <property type="entry name" value="Acyl_transferase_dom"/>
</dbReference>
<dbReference type="SUPFAM" id="SSF52777">
    <property type="entry name" value="CoA-dependent acyltransferases"/>
    <property type="match status" value="4"/>
</dbReference>
<dbReference type="Pfam" id="PF00501">
    <property type="entry name" value="AMP-binding"/>
    <property type="match status" value="2"/>
</dbReference>
<reference evidence="15 16" key="1">
    <citation type="submission" date="2022-10" db="EMBL/GenBank/DDBJ databases">
        <title>The complete genomes of actinobacterial strains from the NBC collection.</title>
        <authorList>
            <person name="Joergensen T.S."/>
            <person name="Alvarez Arevalo M."/>
            <person name="Sterndorff E.B."/>
            <person name="Faurdal D."/>
            <person name="Vuksanovic O."/>
            <person name="Mourched A.-S."/>
            <person name="Charusanti P."/>
            <person name="Shaw S."/>
            <person name="Blin K."/>
            <person name="Weber T."/>
        </authorList>
    </citation>
    <scope>NUCLEOTIDE SEQUENCE [LARGE SCALE GENOMIC DNA]</scope>
    <source>
        <strain evidence="15 16">NBC_00396</strain>
    </source>
</reference>
<dbReference type="InterPro" id="IPR020845">
    <property type="entry name" value="AMP-binding_CS"/>
</dbReference>
<dbReference type="Gene3D" id="3.40.50.980">
    <property type="match status" value="4"/>
</dbReference>
<dbReference type="InterPro" id="IPR029058">
    <property type="entry name" value="AB_hydrolase_fold"/>
</dbReference>
<comment type="subcellular location">
    <subcellularLocation>
        <location evidence="2">Cell membrane</location>
        <topology evidence="2">Multi-pass membrane protein</topology>
    </subcellularLocation>
</comment>
<dbReference type="PROSITE" id="PS00455">
    <property type="entry name" value="AMP_BINDING"/>
    <property type="match status" value="2"/>
</dbReference>
<dbReference type="PANTHER" id="PTHR45527:SF1">
    <property type="entry name" value="FATTY ACID SYNTHASE"/>
    <property type="match status" value="1"/>
</dbReference>
<dbReference type="CDD" id="cd19531">
    <property type="entry name" value="LCL_NRPS-like"/>
    <property type="match status" value="2"/>
</dbReference>
<feature type="compositionally biased region" description="Low complexity" evidence="10">
    <location>
        <begin position="649"/>
        <end position="658"/>
    </location>
</feature>
<feature type="transmembrane region" description="Helical" evidence="11">
    <location>
        <begin position="3853"/>
        <end position="3872"/>
    </location>
</feature>
<evidence type="ECO:0000259" key="14">
    <source>
        <dbReference type="PROSITE" id="PS52004"/>
    </source>
</evidence>
<feature type="transmembrane region" description="Helical" evidence="11">
    <location>
        <begin position="3711"/>
        <end position="3736"/>
    </location>
</feature>
<feature type="transmembrane region" description="Helical" evidence="11">
    <location>
        <begin position="3647"/>
        <end position="3669"/>
    </location>
</feature>
<dbReference type="SUPFAM" id="SSF52151">
    <property type="entry name" value="FabD/lysophospholipase-like"/>
    <property type="match status" value="1"/>
</dbReference>
<dbReference type="Gene3D" id="1.10.1200.10">
    <property type="entry name" value="ACP-like"/>
    <property type="match status" value="3"/>
</dbReference>
<feature type="region of interest" description="Disordered" evidence="10">
    <location>
        <begin position="649"/>
        <end position="670"/>
    </location>
</feature>
<dbReference type="SUPFAM" id="SSF56801">
    <property type="entry name" value="Acetyl-CoA synthetase-like"/>
    <property type="match status" value="2"/>
</dbReference>
<dbReference type="EMBL" id="CP107941">
    <property type="protein sequence ID" value="WUI83872.1"/>
    <property type="molecule type" value="Genomic_DNA"/>
</dbReference>
<feature type="compositionally biased region" description="Basic and acidic residues" evidence="10">
    <location>
        <begin position="1054"/>
        <end position="1068"/>
    </location>
</feature>
<dbReference type="Gene3D" id="1.20.1250.20">
    <property type="entry name" value="MFS general substrate transporter like domains"/>
    <property type="match status" value="1"/>
</dbReference>
<dbReference type="SMART" id="SM00825">
    <property type="entry name" value="PKS_KS"/>
    <property type="match status" value="1"/>
</dbReference>